<sequence>MIKKVATCFVAGSILPPVLTKLVLQPMYSPKPIFDEINALRTEMDQVGWIVRHEEESRGLSGDALYAPTSLYQGWH</sequence>
<organism evidence="2 3">
    <name type="scientific">Clavispora lusitaniae</name>
    <name type="common">Candida lusitaniae</name>
    <dbReference type="NCBI Taxonomy" id="36911"/>
    <lineage>
        <taxon>Eukaryota</taxon>
        <taxon>Fungi</taxon>
        <taxon>Dikarya</taxon>
        <taxon>Ascomycota</taxon>
        <taxon>Saccharomycotina</taxon>
        <taxon>Pichiomycetes</taxon>
        <taxon>Metschnikowiaceae</taxon>
        <taxon>Clavispora</taxon>
    </lineage>
</organism>
<dbReference type="Proteomes" id="UP000195602">
    <property type="component" value="Unassembled WGS sequence"/>
</dbReference>
<accession>A0AA91T002</accession>
<evidence type="ECO:0000313" key="2">
    <source>
        <dbReference type="EMBL" id="OVF06246.1"/>
    </source>
</evidence>
<reference evidence="2 3" key="1">
    <citation type="submission" date="2017-04" db="EMBL/GenBank/DDBJ databases">
        <title>Draft genome of the yeast Clavispora lusitaniae type strain CBS 6936.</title>
        <authorList>
            <person name="Durrens P."/>
            <person name="Klopp C."/>
            <person name="Biteau N."/>
            <person name="Fitton-Ouhabi V."/>
            <person name="Dementhon K."/>
            <person name="Accoceberry I."/>
            <person name="Sherman D.J."/>
            <person name="Noel T."/>
        </authorList>
    </citation>
    <scope>NUCLEOTIDE SEQUENCE [LARGE SCALE GENOMIC DNA]</scope>
    <source>
        <strain evidence="2 3">CBS 6936</strain>
    </source>
</reference>
<feature type="chain" id="PRO_5041737395" evidence="1">
    <location>
        <begin position="21"/>
        <end position="76"/>
    </location>
</feature>
<comment type="caution">
    <text evidence="2">The sequence shown here is derived from an EMBL/GenBank/DDBJ whole genome shotgun (WGS) entry which is preliminary data.</text>
</comment>
<name>A0AA91T002_CLALS</name>
<dbReference type="AlphaFoldDB" id="A0AA91T002"/>
<dbReference type="EMBL" id="LYUB02000021">
    <property type="protein sequence ID" value="OVF06246.1"/>
    <property type="molecule type" value="Genomic_DNA"/>
</dbReference>
<evidence type="ECO:0000313" key="3">
    <source>
        <dbReference type="Proteomes" id="UP000195602"/>
    </source>
</evidence>
<feature type="signal peptide" evidence="1">
    <location>
        <begin position="1"/>
        <end position="20"/>
    </location>
</feature>
<protein>
    <submittedName>
        <fullName evidence="2">Uncharacterized protein</fullName>
    </submittedName>
</protein>
<evidence type="ECO:0000256" key="1">
    <source>
        <dbReference type="SAM" id="SignalP"/>
    </source>
</evidence>
<proteinExistence type="predicted"/>
<dbReference type="KEGG" id="clus:A9F13_21g00748"/>
<keyword evidence="1" id="KW-0732">Signal</keyword>
<gene>
    <name evidence="2" type="ORF">A9F13_21g00748</name>
</gene>